<dbReference type="Proteomes" id="UP000197535">
    <property type="component" value="Unassembled WGS sequence"/>
</dbReference>
<feature type="transmembrane region" description="Helical" evidence="1">
    <location>
        <begin position="102"/>
        <end position="120"/>
    </location>
</feature>
<feature type="transmembrane region" description="Helical" evidence="1">
    <location>
        <begin position="352"/>
        <end position="373"/>
    </location>
</feature>
<organism evidence="2 3">
    <name type="scientific">Noviherbaspirillum denitrificans</name>
    <dbReference type="NCBI Taxonomy" id="1968433"/>
    <lineage>
        <taxon>Bacteria</taxon>
        <taxon>Pseudomonadati</taxon>
        <taxon>Pseudomonadota</taxon>
        <taxon>Betaproteobacteria</taxon>
        <taxon>Burkholderiales</taxon>
        <taxon>Oxalobacteraceae</taxon>
        <taxon>Noviherbaspirillum</taxon>
    </lineage>
</organism>
<evidence type="ECO:0000313" key="3">
    <source>
        <dbReference type="Proteomes" id="UP000197535"/>
    </source>
</evidence>
<keyword evidence="3" id="KW-1185">Reference proteome</keyword>
<dbReference type="AlphaFoldDB" id="A0A254T8T6"/>
<name>A0A254T8T6_9BURK</name>
<sequence length="455" mass="50152">MVLVSAVRYSAFGVLLCGVLVWFLIGDCVYPLFYFFGSFEPYGEVADFISRHGAPGFAAALHILLTAAGMACGYFLRPRIGLPERVVDFASAALARASEKRIWLASILLGVAAYALYFKLVGVDVALTNAAAARGGDFEGFGEKDAYMFLKTVAAIGLVAQCFAAIALIEKNKLFIAAYIMLVATAYANSISRNLLLYTAIVPVLVYLRLKPDVSKKRYGPMAYAILIALIPAAFLIMTYGKVMGHYISAYFTGDYYSVVDEIGEVGVIDTVLNNFGFQWVSVQAGIDHFNHTGIPLITRENALATLFGAIPSRVLGAFGLDFLYYGNVTPTLACINTEAFGYDKCTVPPLAVAYSAYLLPGAGGFLMGYLWLRSYVAVERQWISMQKQNWRKLWIPYFWWGFIVNLFTFIPSTIAVAMTQLLWLAVLALLPRKVVWRRKRQRPAVEGTTLVARG</sequence>
<feature type="transmembrane region" description="Helical" evidence="1">
    <location>
        <begin position="417"/>
        <end position="436"/>
    </location>
</feature>
<feature type="transmembrane region" description="Helical" evidence="1">
    <location>
        <begin position="146"/>
        <end position="167"/>
    </location>
</feature>
<evidence type="ECO:0008006" key="4">
    <source>
        <dbReference type="Google" id="ProtNLM"/>
    </source>
</evidence>
<protein>
    <recommendedName>
        <fullName evidence="4">Oligosaccharide repeat unit polymerase</fullName>
    </recommendedName>
</protein>
<feature type="transmembrane region" description="Helical" evidence="1">
    <location>
        <begin position="195"/>
        <end position="210"/>
    </location>
</feature>
<keyword evidence="1" id="KW-1133">Transmembrane helix</keyword>
<gene>
    <name evidence="2" type="ORF">AYR66_00715</name>
</gene>
<dbReference type="EMBL" id="LSTO01000003">
    <property type="protein sequence ID" value="OWW18567.1"/>
    <property type="molecule type" value="Genomic_DNA"/>
</dbReference>
<feature type="transmembrane region" description="Helical" evidence="1">
    <location>
        <begin position="394"/>
        <end position="411"/>
    </location>
</feature>
<evidence type="ECO:0000256" key="1">
    <source>
        <dbReference type="SAM" id="Phobius"/>
    </source>
</evidence>
<comment type="caution">
    <text evidence="2">The sequence shown here is derived from an EMBL/GenBank/DDBJ whole genome shotgun (WGS) entry which is preliminary data.</text>
</comment>
<dbReference type="RefSeq" id="WP_206047331.1">
    <property type="nucleotide sequence ID" value="NZ_LSTO01000003.1"/>
</dbReference>
<feature type="transmembrane region" description="Helical" evidence="1">
    <location>
        <begin position="56"/>
        <end position="76"/>
    </location>
</feature>
<reference evidence="2 3" key="1">
    <citation type="submission" date="2016-02" db="EMBL/GenBank/DDBJ databases">
        <authorList>
            <person name="Wen L."/>
            <person name="He K."/>
            <person name="Yang H."/>
        </authorList>
    </citation>
    <scope>NUCLEOTIDE SEQUENCE [LARGE SCALE GENOMIC DNA]</scope>
    <source>
        <strain evidence="2 3">TSA40</strain>
    </source>
</reference>
<keyword evidence="1" id="KW-0812">Transmembrane</keyword>
<proteinExistence type="predicted"/>
<accession>A0A254T8T6</accession>
<feature type="transmembrane region" description="Helical" evidence="1">
    <location>
        <begin position="12"/>
        <end position="36"/>
    </location>
</feature>
<evidence type="ECO:0000313" key="2">
    <source>
        <dbReference type="EMBL" id="OWW18567.1"/>
    </source>
</evidence>
<feature type="transmembrane region" description="Helical" evidence="1">
    <location>
        <begin position="222"/>
        <end position="241"/>
    </location>
</feature>
<keyword evidence="1" id="KW-0472">Membrane</keyword>